<keyword evidence="2" id="KW-1185">Reference proteome</keyword>
<proteinExistence type="predicted"/>
<name>A0A0A7PEE7_9SPHN</name>
<dbReference type="Proteomes" id="UP000030907">
    <property type="component" value="Chromosome"/>
</dbReference>
<dbReference type="HOGENOM" id="CLU_2604239_0_0_5"/>
<dbReference type="EMBL" id="CP009122">
    <property type="protein sequence ID" value="AJA08486.1"/>
    <property type="molecule type" value="Genomic_DNA"/>
</dbReference>
<evidence type="ECO:0000313" key="1">
    <source>
        <dbReference type="EMBL" id="AJA08486.1"/>
    </source>
</evidence>
<dbReference type="OrthoDB" id="7452296at2"/>
<dbReference type="AlphaFoldDB" id="A0A0A7PEE7"/>
<accession>A0A0A7PEE7</accession>
<protein>
    <submittedName>
        <fullName evidence="1">Uncharacterized protein</fullName>
    </submittedName>
</protein>
<organism evidence="1 2">
    <name type="scientific">Sphingopyxis fribergensis</name>
    <dbReference type="NCBI Taxonomy" id="1515612"/>
    <lineage>
        <taxon>Bacteria</taxon>
        <taxon>Pseudomonadati</taxon>
        <taxon>Pseudomonadota</taxon>
        <taxon>Alphaproteobacteria</taxon>
        <taxon>Sphingomonadales</taxon>
        <taxon>Sphingomonadaceae</taxon>
        <taxon>Sphingopyxis</taxon>
    </lineage>
</organism>
<gene>
    <name evidence="1" type="ORF">SKP52_07835</name>
</gene>
<evidence type="ECO:0000313" key="2">
    <source>
        <dbReference type="Proteomes" id="UP000030907"/>
    </source>
</evidence>
<dbReference type="KEGG" id="sphk:SKP52_07835"/>
<dbReference type="RefSeq" id="WP_148309053.1">
    <property type="nucleotide sequence ID" value="NZ_CP009122.1"/>
</dbReference>
<reference evidence="1 2" key="1">
    <citation type="journal article" date="2015" name="Int. J. Syst. Evol. Microbiol.">
        <title>Description of Sphingopyxis fribergensis sp. nov. - a soil bacterium with the ability to degrade styrene and phenylacetic acid.</title>
        <authorList>
            <person name="Oelschlagel M."/>
            <person name="Ruckert C."/>
            <person name="Kalinowski J."/>
            <person name="Schmidt G."/>
            <person name="Schlomann M."/>
            <person name="Tischler D."/>
        </authorList>
    </citation>
    <scope>NUCLEOTIDE SEQUENCE [LARGE SCALE GENOMIC DNA]</scope>
    <source>
        <strain evidence="1 2">Kp5.2</strain>
    </source>
</reference>
<sequence length="79" mass="8789">MATPDTFAVSARGVAAIQHSPAVIEYFQTNSNRMAAFRYMVDLLEIPHPAWALRKLSGRAAQHKEAVSRFRADSPHARP</sequence>